<keyword evidence="4" id="KW-1185">Reference proteome</keyword>
<evidence type="ECO:0000313" key="4">
    <source>
        <dbReference type="Proteomes" id="UP000017700"/>
    </source>
</evidence>
<dbReference type="AlphaFoldDB" id="A0A2I5T9G2"/>
<dbReference type="InterPro" id="IPR050228">
    <property type="entry name" value="Carboxylesterase_BioH"/>
</dbReference>
<dbReference type="Proteomes" id="UP000233778">
    <property type="component" value="Chromosome"/>
</dbReference>
<dbReference type="KEGG" id="serq:CWC46_16010"/>
<dbReference type="SUPFAM" id="SSF53474">
    <property type="entry name" value="alpha/beta-Hydrolases"/>
    <property type="match status" value="1"/>
</dbReference>
<reference evidence="2 5" key="3">
    <citation type="submission" date="2017-11" db="EMBL/GenBank/DDBJ databases">
        <title>Complete genome sequence of Serratia sp. ATCC 39006 LacA.</title>
        <authorList>
            <person name="Hampton H.G."/>
            <person name="Jackson S.A."/>
            <person name="Jauregui R."/>
            <person name="Poulter G.T.M."/>
            <person name="Salmond G.P.C."/>
            <person name="Fineran P.C."/>
        </authorList>
    </citation>
    <scope>NUCLEOTIDE SEQUENCE [LARGE SCALE GENOMIC DNA]</scope>
    <source>
        <strain evidence="2 5">ATCC 39006</strain>
    </source>
</reference>
<dbReference type="PANTHER" id="PTHR43194">
    <property type="entry name" value="HYDROLASE ALPHA/BETA FOLD FAMILY"/>
    <property type="match status" value="1"/>
</dbReference>
<reference evidence="3 4" key="1">
    <citation type="journal article" date="2013" name="Genome Announc.">
        <title>Draft genome sequence of Serratia sp. strain ATCC 39006, a model bacterium for analysis of the biosynthesis and regulation of prodigiosin, a carbapenem, and gas vesicles.</title>
        <authorList>
            <person name="Fineran P.C."/>
            <person name="Iglesias Cans M.C."/>
            <person name="Ramsay J.P."/>
            <person name="Wilf N.M."/>
            <person name="Cossyleon D."/>
            <person name="McNeil M.B."/>
            <person name="Williamson N.R."/>
            <person name="Monson R.E."/>
            <person name="Becher S.A."/>
            <person name="Stanton J.A."/>
            <person name="Brugger K."/>
            <person name="Brown S.D."/>
            <person name="Salmond G.P."/>
        </authorList>
    </citation>
    <scope>NUCLEOTIDE SEQUENCE [LARGE SCALE GENOMIC DNA]</scope>
    <source>
        <strain evidence="3">ATCC 39006</strain>
        <strain evidence="4">ATCC 39006 / SC 11482</strain>
    </source>
</reference>
<name>A0A2I5T9G2_SERS3</name>
<evidence type="ECO:0000313" key="5">
    <source>
        <dbReference type="Proteomes" id="UP000233778"/>
    </source>
</evidence>
<sequence>MAIEKSIVNYKSWNVYVEKHISNPDNETVIMVNGALSTTAAFKNTVKNLSGKFNIILFDLPFLGESLEHNDLSHVITKDDEVNILLNLIEVLEPQYIISISWGGLSSLLALSKKPGQIKKAVIASFSANLNDKMRNYVERARTCIHSKRFEDAAILLNEEVGKFLPPLLKHINLKHLSALDEFAFQQVSFHIDQVLTLKEENYIDIFKNINAEVLFLNGEDDEYTTAEDIQKMGRYIGNCQFSTVPNAGHFLDLENRKAAKKVAQAIISFLA</sequence>
<dbReference type="ESTHER" id="sers3-a0a2i5t9g2">
    <property type="family name" value="HAA-synthase-thioesterase-RhlA-PhaG"/>
</dbReference>
<dbReference type="STRING" id="104623.Ser39006_02279"/>
<dbReference type="EMBL" id="CP025085">
    <property type="protein sequence ID" value="AUH01184.1"/>
    <property type="molecule type" value="Genomic_DNA"/>
</dbReference>
<feature type="domain" description="AB hydrolase-1" evidence="1">
    <location>
        <begin position="28"/>
        <end position="252"/>
    </location>
</feature>
<gene>
    <name evidence="2" type="ORF">CWC46_16010</name>
    <name evidence="3" type="ORF">Ser39006_016015</name>
</gene>
<reference evidence="3" key="4">
    <citation type="submission" date="2017-11" db="EMBL/GenBank/DDBJ databases">
        <title>Complete genome sequence of Serratia sp. ATCC 39006.</title>
        <authorList>
            <person name="Hampton H.G."/>
            <person name="Jackson S.A."/>
            <person name="Jauregui R."/>
            <person name="Poulter G.T.M."/>
            <person name="Salmond G.P.C."/>
            <person name="Fineran P.C."/>
        </authorList>
    </citation>
    <scope>NUCLEOTIDE SEQUENCE</scope>
    <source>
        <strain evidence="3">ATCC 39006</strain>
    </source>
</reference>
<dbReference type="InterPro" id="IPR029058">
    <property type="entry name" value="AB_hydrolase_fold"/>
</dbReference>
<dbReference type="RefSeq" id="WP_021015545.1">
    <property type="nucleotide sequence ID" value="NZ_CP025084.1"/>
</dbReference>
<dbReference type="PANTHER" id="PTHR43194:SF5">
    <property type="entry name" value="PIMELOYL-[ACYL-CARRIER PROTEIN] METHYL ESTER ESTERASE"/>
    <property type="match status" value="1"/>
</dbReference>
<keyword evidence="3" id="KW-0378">Hydrolase</keyword>
<dbReference type="InterPro" id="IPR000073">
    <property type="entry name" value="AB_hydrolase_1"/>
</dbReference>
<evidence type="ECO:0000313" key="2">
    <source>
        <dbReference type="EMBL" id="AUH01184.1"/>
    </source>
</evidence>
<dbReference type="KEGG" id="sera:Ser39006_016015"/>
<evidence type="ECO:0000313" key="3">
    <source>
        <dbReference type="EMBL" id="AUH05505.1"/>
    </source>
</evidence>
<protein>
    <submittedName>
        <fullName evidence="3">Alpha/beta hydrolase</fullName>
    </submittedName>
</protein>
<dbReference type="Gene3D" id="3.40.50.1820">
    <property type="entry name" value="alpha/beta hydrolase"/>
    <property type="match status" value="1"/>
</dbReference>
<dbReference type="Pfam" id="PF00561">
    <property type="entry name" value="Abhydrolase_1"/>
    <property type="match status" value="1"/>
</dbReference>
<reference evidence="3" key="2">
    <citation type="submission" date="2013-09" db="EMBL/GenBank/DDBJ databases">
        <authorList>
            <person name="Wang G."/>
            <person name="Yang Y."/>
            <person name="Su Y."/>
        </authorList>
    </citation>
    <scope>NUCLEOTIDE SEQUENCE</scope>
    <source>
        <strain evidence="3">ATCC 39006</strain>
    </source>
</reference>
<dbReference type="EMBL" id="CP025084">
    <property type="protein sequence ID" value="AUH05505.1"/>
    <property type="molecule type" value="Genomic_DNA"/>
</dbReference>
<dbReference type="GO" id="GO:0016787">
    <property type="term" value="F:hydrolase activity"/>
    <property type="evidence" value="ECO:0007669"/>
    <property type="project" value="UniProtKB-KW"/>
</dbReference>
<organism evidence="3 4">
    <name type="scientific">Serratia sp. (strain ATCC 39006)</name>
    <name type="common">Prodigiosinella confusarubida</name>
    <dbReference type="NCBI Taxonomy" id="104623"/>
    <lineage>
        <taxon>Bacteria</taxon>
        <taxon>Pseudomonadati</taxon>
        <taxon>Pseudomonadota</taxon>
        <taxon>Gammaproteobacteria</taxon>
        <taxon>Enterobacterales</taxon>
        <taxon>Pectobacteriaceae</taxon>
        <taxon>Prodigiosinella</taxon>
    </lineage>
</organism>
<accession>A0A2I5T9G2</accession>
<dbReference type="Proteomes" id="UP000017700">
    <property type="component" value="Chromosome"/>
</dbReference>
<evidence type="ECO:0000259" key="1">
    <source>
        <dbReference type="Pfam" id="PF00561"/>
    </source>
</evidence>
<proteinExistence type="predicted"/>
<dbReference type="OrthoDB" id="6984192at2"/>